<dbReference type="AlphaFoldDB" id="A0A368FX84"/>
<protein>
    <submittedName>
        <fullName evidence="1">Uncharacterized protein</fullName>
    </submittedName>
</protein>
<keyword evidence="2" id="KW-1185">Reference proteome</keyword>
<comment type="caution">
    <text evidence="1">The sequence shown here is derived from an EMBL/GenBank/DDBJ whole genome shotgun (WGS) entry which is preliminary data.</text>
</comment>
<dbReference type="EMBL" id="JOJR01000670">
    <property type="protein sequence ID" value="RCN35375.1"/>
    <property type="molecule type" value="Genomic_DNA"/>
</dbReference>
<gene>
    <name evidence="1" type="ORF">ANCCAN_18761</name>
</gene>
<accession>A0A368FX84</accession>
<proteinExistence type="predicted"/>
<evidence type="ECO:0000313" key="1">
    <source>
        <dbReference type="EMBL" id="RCN35375.1"/>
    </source>
</evidence>
<name>A0A368FX84_ANCCA</name>
<sequence>MCHRLAYYDKNRKQCQCYKKEDDILNTKLFPLSDIQKSIKPGTQCLDCSGKGDQDISLILDDSLNAPHLVSQIFTKYPSFPLF</sequence>
<dbReference type="Proteomes" id="UP000252519">
    <property type="component" value="Unassembled WGS sequence"/>
</dbReference>
<evidence type="ECO:0000313" key="2">
    <source>
        <dbReference type="Proteomes" id="UP000252519"/>
    </source>
</evidence>
<organism evidence="1 2">
    <name type="scientific">Ancylostoma caninum</name>
    <name type="common">Dog hookworm</name>
    <dbReference type="NCBI Taxonomy" id="29170"/>
    <lineage>
        <taxon>Eukaryota</taxon>
        <taxon>Metazoa</taxon>
        <taxon>Ecdysozoa</taxon>
        <taxon>Nematoda</taxon>
        <taxon>Chromadorea</taxon>
        <taxon>Rhabditida</taxon>
        <taxon>Rhabditina</taxon>
        <taxon>Rhabditomorpha</taxon>
        <taxon>Strongyloidea</taxon>
        <taxon>Ancylostomatidae</taxon>
        <taxon>Ancylostomatinae</taxon>
        <taxon>Ancylostoma</taxon>
    </lineage>
</organism>
<reference evidence="1 2" key="1">
    <citation type="submission" date="2014-10" db="EMBL/GenBank/DDBJ databases">
        <title>Draft genome of the hookworm Ancylostoma caninum.</title>
        <authorList>
            <person name="Mitreva M."/>
        </authorList>
    </citation>
    <scope>NUCLEOTIDE SEQUENCE [LARGE SCALE GENOMIC DNA]</scope>
    <source>
        <strain evidence="1 2">Baltimore</strain>
    </source>
</reference>
<dbReference type="OrthoDB" id="5905330at2759"/>